<feature type="transmembrane region" description="Helical" evidence="13">
    <location>
        <begin position="48"/>
        <end position="68"/>
    </location>
</feature>
<dbReference type="InterPro" id="IPR047590">
    <property type="entry name" value="FtsX_proteobact-type"/>
</dbReference>
<evidence type="ECO:0000256" key="2">
    <source>
        <dbReference type="ARBA" id="ARBA00007379"/>
    </source>
</evidence>
<feature type="domain" description="FtsX extracellular" evidence="15">
    <location>
        <begin position="83"/>
        <end position="175"/>
    </location>
</feature>
<evidence type="ECO:0000313" key="17">
    <source>
        <dbReference type="Proteomes" id="UP001254608"/>
    </source>
</evidence>
<sequence length="324" mass="35362">MSRRKRKPAPPRDGSESRMPLLSRLAHGHAQVLVFTLGQLSIKPLGTFLTALVIGITLAMPAGLHLLVKNLGTLSHSWERSLQASLFLREDVDDAQAQALSQKLRTRPGIDQVRYISRDEAMAQFREHSGFGEALDILETNPLPAVIVVFPDPKQTPTTIELLVDSLAKLPEVDQATLDQQWLQRLYAILEIVRRGVLLLAALLAAAVVVVVGNTIRLDIENRRDEIVVMKLVGAPDGFIRRPFLYTGFWYGLSGGLIALILISAALIAVADPAARLSGLYDSDYRVAGLSFLGLLSVLGGGIALGWLGAFWTVSRHLSKIEPT</sequence>
<dbReference type="Pfam" id="PF18075">
    <property type="entry name" value="FtsX_ECD"/>
    <property type="match status" value="1"/>
</dbReference>
<accession>A0ABU2WIR4</accession>
<evidence type="ECO:0000256" key="10">
    <source>
        <dbReference type="ARBA" id="ARBA00023136"/>
    </source>
</evidence>
<evidence type="ECO:0000256" key="4">
    <source>
        <dbReference type="ARBA" id="ARBA00021907"/>
    </source>
</evidence>
<evidence type="ECO:0000259" key="14">
    <source>
        <dbReference type="Pfam" id="PF02687"/>
    </source>
</evidence>
<comment type="similarity">
    <text evidence="2 12">Belongs to the ABC-4 integral membrane protein family. FtsX subfamily.</text>
</comment>
<dbReference type="PANTHER" id="PTHR47755:SF1">
    <property type="entry name" value="CELL DIVISION PROTEIN FTSX"/>
    <property type="match status" value="1"/>
</dbReference>
<evidence type="ECO:0000256" key="8">
    <source>
        <dbReference type="ARBA" id="ARBA00022692"/>
    </source>
</evidence>
<dbReference type="Pfam" id="PF02687">
    <property type="entry name" value="FtsX"/>
    <property type="match status" value="1"/>
</dbReference>
<reference evidence="16 17" key="1">
    <citation type="submission" date="2023-09" db="EMBL/GenBank/DDBJ databases">
        <authorList>
            <person name="Rey-Velasco X."/>
        </authorList>
    </citation>
    <scope>NUCLEOTIDE SEQUENCE [LARGE SCALE GENOMIC DNA]</scope>
    <source>
        <strain evidence="16 17">W345</strain>
    </source>
</reference>
<evidence type="ECO:0000256" key="13">
    <source>
        <dbReference type="SAM" id="Phobius"/>
    </source>
</evidence>
<keyword evidence="6 12" id="KW-0997">Cell inner membrane</keyword>
<feature type="transmembrane region" description="Helical" evidence="13">
    <location>
        <begin position="249"/>
        <end position="271"/>
    </location>
</feature>
<evidence type="ECO:0000256" key="9">
    <source>
        <dbReference type="ARBA" id="ARBA00022989"/>
    </source>
</evidence>
<comment type="subunit">
    <text evidence="3">Forms a membrane-associated complex with FtsE.</text>
</comment>
<evidence type="ECO:0000256" key="6">
    <source>
        <dbReference type="ARBA" id="ARBA00022519"/>
    </source>
</evidence>
<evidence type="ECO:0000256" key="3">
    <source>
        <dbReference type="ARBA" id="ARBA00011160"/>
    </source>
</evidence>
<evidence type="ECO:0000256" key="1">
    <source>
        <dbReference type="ARBA" id="ARBA00004429"/>
    </source>
</evidence>
<keyword evidence="11 12" id="KW-0131">Cell cycle</keyword>
<comment type="subcellular location">
    <subcellularLocation>
        <location evidence="1">Cell inner membrane</location>
        <topology evidence="1">Multi-pass membrane protein</topology>
    </subcellularLocation>
</comment>
<keyword evidence="10 12" id="KW-0472">Membrane</keyword>
<organism evidence="16 17">
    <name type="scientific">Banduia mediterranea</name>
    <dbReference type="NCBI Taxonomy" id="3075609"/>
    <lineage>
        <taxon>Bacteria</taxon>
        <taxon>Pseudomonadati</taxon>
        <taxon>Pseudomonadota</taxon>
        <taxon>Gammaproteobacteria</taxon>
        <taxon>Nevskiales</taxon>
        <taxon>Algiphilaceae</taxon>
        <taxon>Banduia</taxon>
    </lineage>
</organism>
<feature type="domain" description="ABC3 transporter permease C-terminal" evidence="14">
    <location>
        <begin position="199"/>
        <end position="317"/>
    </location>
</feature>
<evidence type="ECO:0000313" key="16">
    <source>
        <dbReference type="EMBL" id="MDT0497760.1"/>
    </source>
</evidence>
<evidence type="ECO:0000256" key="11">
    <source>
        <dbReference type="ARBA" id="ARBA00023306"/>
    </source>
</evidence>
<proteinExistence type="inferred from homology"/>
<evidence type="ECO:0000256" key="5">
    <source>
        <dbReference type="ARBA" id="ARBA00022475"/>
    </source>
</evidence>
<evidence type="ECO:0000259" key="15">
    <source>
        <dbReference type="Pfam" id="PF18075"/>
    </source>
</evidence>
<comment type="caution">
    <text evidence="16">The sequence shown here is derived from an EMBL/GenBank/DDBJ whole genome shotgun (WGS) entry which is preliminary data.</text>
</comment>
<feature type="transmembrane region" description="Helical" evidence="13">
    <location>
        <begin position="292"/>
        <end position="314"/>
    </location>
</feature>
<dbReference type="InterPro" id="IPR003838">
    <property type="entry name" value="ABC3_permease_C"/>
</dbReference>
<protein>
    <recommendedName>
        <fullName evidence="4 12">Cell division protein FtsX</fullName>
    </recommendedName>
</protein>
<dbReference type="PIRSF" id="PIRSF003097">
    <property type="entry name" value="FtsX"/>
    <property type="match status" value="1"/>
</dbReference>
<dbReference type="NCBIfam" id="TIGR00439">
    <property type="entry name" value="FtsX_Gneg"/>
    <property type="match status" value="1"/>
</dbReference>
<evidence type="ECO:0000256" key="12">
    <source>
        <dbReference type="PIRNR" id="PIRNR003097"/>
    </source>
</evidence>
<keyword evidence="17" id="KW-1185">Reference proteome</keyword>
<dbReference type="EMBL" id="JAVRIC010000013">
    <property type="protein sequence ID" value="MDT0497760.1"/>
    <property type="molecule type" value="Genomic_DNA"/>
</dbReference>
<keyword evidence="7 12" id="KW-0132">Cell division</keyword>
<evidence type="ECO:0000256" key="7">
    <source>
        <dbReference type="ARBA" id="ARBA00022618"/>
    </source>
</evidence>
<keyword evidence="9 13" id="KW-1133">Transmembrane helix</keyword>
<keyword evidence="5 12" id="KW-1003">Cell membrane</keyword>
<comment type="function">
    <text evidence="12">Part of the ABC transporter FtsEX involved in cellular division.</text>
</comment>
<keyword evidence="8 13" id="KW-0812">Transmembrane</keyword>
<dbReference type="InterPro" id="IPR004513">
    <property type="entry name" value="FtsX"/>
</dbReference>
<dbReference type="Proteomes" id="UP001254608">
    <property type="component" value="Unassembled WGS sequence"/>
</dbReference>
<gene>
    <name evidence="16" type="primary">ftsX</name>
    <name evidence="16" type="ORF">RM530_10340</name>
</gene>
<dbReference type="RefSeq" id="WP_311365151.1">
    <property type="nucleotide sequence ID" value="NZ_JAVRIC010000013.1"/>
</dbReference>
<dbReference type="InterPro" id="IPR040690">
    <property type="entry name" value="FtsX_ECD"/>
</dbReference>
<dbReference type="Gene3D" id="3.30.70.3040">
    <property type="match status" value="1"/>
</dbReference>
<feature type="transmembrane region" description="Helical" evidence="13">
    <location>
        <begin position="197"/>
        <end position="216"/>
    </location>
</feature>
<dbReference type="PANTHER" id="PTHR47755">
    <property type="entry name" value="CELL DIVISION PROTEIN FTSX"/>
    <property type="match status" value="1"/>
</dbReference>
<name>A0ABU2WIR4_9GAMM</name>